<evidence type="ECO:0000313" key="4">
    <source>
        <dbReference type="EMBL" id="KAF4406191.1"/>
    </source>
</evidence>
<evidence type="ECO:0000256" key="1">
    <source>
        <dbReference type="ARBA" id="ARBA00022679"/>
    </source>
</evidence>
<keyword evidence="5" id="KW-1185">Reference proteome</keyword>
<evidence type="ECO:0000256" key="2">
    <source>
        <dbReference type="ARBA" id="ARBA00023315"/>
    </source>
</evidence>
<comment type="caution">
    <text evidence="4">The sequence shown here is derived from an EMBL/GenBank/DDBJ whole genome shotgun (WGS) entry which is preliminary data.</text>
</comment>
<keyword evidence="2" id="KW-0012">Acyltransferase</keyword>
<dbReference type="Gene3D" id="3.40.630.30">
    <property type="match status" value="1"/>
</dbReference>
<protein>
    <submittedName>
        <fullName evidence="4">GNAT family N-acetyltransferase</fullName>
    </submittedName>
</protein>
<dbReference type="PROSITE" id="PS51186">
    <property type="entry name" value="GNAT"/>
    <property type="match status" value="1"/>
</dbReference>
<gene>
    <name evidence="4" type="ORF">GCU69_26235</name>
</gene>
<name>A0ABQ7FEE1_9ACTN</name>
<dbReference type="SUPFAM" id="SSF55729">
    <property type="entry name" value="Acyl-CoA N-acyltransferases (Nat)"/>
    <property type="match status" value="1"/>
</dbReference>
<keyword evidence="1" id="KW-0808">Transferase</keyword>
<dbReference type="RefSeq" id="WP_156207333.1">
    <property type="nucleotide sequence ID" value="NZ_WHPN01000380.1"/>
</dbReference>
<dbReference type="InterPro" id="IPR050832">
    <property type="entry name" value="Bact_Acetyltransf"/>
</dbReference>
<dbReference type="InterPro" id="IPR000182">
    <property type="entry name" value="GNAT_dom"/>
</dbReference>
<dbReference type="PANTHER" id="PTHR43877:SF2">
    <property type="entry name" value="AMINOALKYLPHOSPHONATE N-ACETYLTRANSFERASE-RELATED"/>
    <property type="match status" value="1"/>
</dbReference>
<dbReference type="PANTHER" id="PTHR43877">
    <property type="entry name" value="AMINOALKYLPHOSPHONATE N-ACETYLTRANSFERASE-RELATED-RELATED"/>
    <property type="match status" value="1"/>
</dbReference>
<organism evidence="4 5">
    <name type="scientific">Streptomyces lycii</name>
    <dbReference type="NCBI Taxonomy" id="2654337"/>
    <lineage>
        <taxon>Bacteria</taxon>
        <taxon>Bacillati</taxon>
        <taxon>Actinomycetota</taxon>
        <taxon>Actinomycetes</taxon>
        <taxon>Kitasatosporales</taxon>
        <taxon>Streptomycetaceae</taxon>
        <taxon>Streptomyces</taxon>
    </lineage>
</organism>
<dbReference type="Proteomes" id="UP000621266">
    <property type="component" value="Unassembled WGS sequence"/>
</dbReference>
<dbReference type="CDD" id="cd04301">
    <property type="entry name" value="NAT_SF"/>
    <property type="match status" value="1"/>
</dbReference>
<reference evidence="4 5" key="1">
    <citation type="submission" date="2019-10" db="EMBL/GenBank/DDBJ databases">
        <title>Streptomyces tenebrisbrunneis sp.nov., an endogenous actinomycete isolated from of Lycium ruthenicum.</title>
        <authorList>
            <person name="Ma L."/>
        </authorList>
    </citation>
    <scope>NUCLEOTIDE SEQUENCE [LARGE SCALE GENOMIC DNA]</scope>
    <source>
        <strain evidence="4 5">TRM 66187</strain>
    </source>
</reference>
<evidence type="ECO:0000313" key="5">
    <source>
        <dbReference type="Proteomes" id="UP000621266"/>
    </source>
</evidence>
<evidence type="ECO:0000259" key="3">
    <source>
        <dbReference type="PROSITE" id="PS51186"/>
    </source>
</evidence>
<dbReference type="InterPro" id="IPR016181">
    <property type="entry name" value="Acyl_CoA_acyltransferase"/>
</dbReference>
<feature type="domain" description="N-acetyltransferase" evidence="3">
    <location>
        <begin position="9"/>
        <end position="175"/>
    </location>
</feature>
<proteinExistence type="predicted"/>
<dbReference type="Pfam" id="PF00583">
    <property type="entry name" value="Acetyltransf_1"/>
    <property type="match status" value="1"/>
</dbReference>
<sequence>MTHDGTRPLRVRRLTDADVSKAASVLVEVHASDGYPVEGVAQPEEWLRPPGLIASWVAELDGDVVGHVAISRPGGEQAASMWLKQSGLDPDRVAVLGRLFVSPAARRRAAGEELMKAAHEYGQAHGVRLVLDVVAKDQAAMRLYERLGWKRIGRAVHEYGEGQRTDAFCYVSPES</sequence>
<dbReference type="EMBL" id="WHPN01000380">
    <property type="protein sequence ID" value="KAF4406191.1"/>
    <property type="molecule type" value="Genomic_DNA"/>
</dbReference>
<accession>A0ABQ7FEE1</accession>